<protein>
    <submittedName>
        <fullName evidence="2">Uncharacterized protein</fullName>
    </submittedName>
</protein>
<evidence type="ECO:0000313" key="3">
    <source>
        <dbReference type="Proteomes" id="UP001341840"/>
    </source>
</evidence>
<evidence type="ECO:0000256" key="1">
    <source>
        <dbReference type="SAM" id="MobiDB-lite"/>
    </source>
</evidence>
<evidence type="ECO:0000313" key="2">
    <source>
        <dbReference type="EMBL" id="MED6195923.1"/>
    </source>
</evidence>
<feature type="compositionally biased region" description="Polar residues" evidence="1">
    <location>
        <begin position="253"/>
        <end position="266"/>
    </location>
</feature>
<comment type="caution">
    <text evidence="2">The sequence shown here is derived from an EMBL/GenBank/DDBJ whole genome shotgun (WGS) entry which is preliminary data.</text>
</comment>
<organism evidence="2 3">
    <name type="scientific">Stylosanthes scabra</name>
    <dbReference type="NCBI Taxonomy" id="79078"/>
    <lineage>
        <taxon>Eukaryota</taxon>
        <taxon>Viridiplantae</taxon>
        <taxon>Streptophyta</taxon>
        <taxon>Embryophyta</taxon>
        <taxon>Tracheophyta</taxon>
        <taxon>Spermatophyta</taxon>
        <taxon>Magnoliopsida</taxon>
        <taxon>eudicotyledons</taxon>
        <taxon>Gunneridae</taxon>
        <taxon>Pentapetalae</taxon>
        <taxon>rosids</taxon>
        <taxon>fabids</taxon>
        <taxon>Fabales</taxon>
        <taxon>Fabaceae</taxon>
        <taxon>Papilionoideae</taxon>
        <taxon>50 kb inversion clade</taxon>
        <taxon>dalbergioids sensu lato</taxon>
        <taxon>Dalbergieae</taxon>
        <taxon>Pterocarpus clade</taxon>
        <taxon>Stylosanthes</taxon>
    </lineage>
</organism>
<gene>
    <name evidence="2" type="ORF">PIB30_042395</name>
</gene>
<feature type="region of interest" description="Disordered" evidence="1">
    <location>
        <begin position="244"/>
        <end position="277"/>
    </location>
</feature>
<sequence>MKTKSIRLRAPSRLHLQDFSGSKLRSALKLIKHVRDLVDRFRGVTYEAVFQVYVKEVGADFLTFQVHPEEDPTPICSCSACDLPGTMEVEKIPSEVKETPIVHEGNEETDGALQFSTMSVQKNGSEEFIGNSQDKRSELKLFMPVPPGFDPCKEGVHIHRELERVEEKGLEENGDSLASFEALGKSDEADTLDHELKETKDATKEAAMKEDKDIKEDRRTVQICQKGGLTFKEDDDVVLTTLKKKRKNKDKGQQNISKGNKPTTNVVGLKHSRRLLR</sequence>
<name>A0ABU6XGY4_9FABA</name>
<dbReference type="Proteomes" id="UP001341840">
    <property type="component" value="Unassembled WGS sequence"/>
</dbReference>
<proteinExistence type="predicted"/>
<dbReference type="EMBL" id="JASCZI010211689">
    <property type="protein sequence ID" value="MED6195923.1"/>
    <property type="molecule type" value="Genomic_DNA"/>
</dbReference>
<accession>A0ABU6XGY4</accession>
<reference evidence="2 3" key="1">
    <citation type="journal article" date="2023" name="Plants (Basel)">
        <title>Bridging the Gap: Combining Genomics and Transcriptomics Approaches to Understand Stylosanthes scabra, an Orphan Legume from the Brazilian Caatinga.</title>
        <authorList>
            <person name="Ferreira-Neto J.R.C."/>
            <person name="da Silva M.D."/>
            <person name="Binneck E."/>
            <person name="de Melo N.F."/>
            <person name="da Silva R.H."/>
            <person name="de Melo A.L.T.M."/>
            <person name="Pandolfi V."/>
            <person name="Bustamante F.O."/>
            <person name="Brasileiro-Vidal A.C."/>
            <person name="Benko-Iseppon A.M."/>
        </authorList>
    </citation>
    <scope>NUCLEOTIDE SEQUENCE [LARGE SCALE GENOMIC DNA]</scope>
    <source>
        <tissue evidence="2">Leaves</tissue>
    </source>
</reference>
<keyword evidence="3" id="KW-1185">Reference proteome</keyword>